<dbReference type="InterPro" id="IPR010131">
    <property type="entry name" value="MdtP/NodT-like"/>
</dbReference>
<keyword evidence="2" id="KW-0564">Palmitate</keyword>
<dbReference type="Gene3D" id="1.20.1600.10">
    <property type="entry name" value="Outer membrane efflux proteins (OEP)"/>
    <property type="match status" value="1"/>
</dbReference>
<sequence>MRSPLSLLPLLALAACTAGPDYQGPASAGAAPQRFARAGEAAIPAAPAVAPWWTALGDPLLDELERRALADSPSIAIAQAKLTQARSALRLDRANGLPNANAQLTYAHARLPGIDLGSSGDGEEEGGGDGSSSEALNFYNLGFDASWEIDLFGGHRRTMEASRASLEAAQASIADAQVSLAAEVAGAYVHLRDRQQRLALAEQSAARQREVLDLTRQRQTHGTVSALEVERQRSLAEQADAALLPLRAERDAYLNALAVLTGQAPGAVDAMLAGPGAIPLPPATVAVGDPAALLQRRPDIRAAERQLAAATARIGVAEAARFPRISFMGLIGIGGTEPDAIFDPDNLAAIAMPRLSWNLLDFGRNAARIGQAEGARDEAEARYRQAVLGALRDAEDALARYGASRQNVASATRASHSADRTLSLTRQRFGAGTASRIDLLEAERQAMGAQQTVAQATAALTADYIAIQKALGLGWN</sequence>
<dbReference type="SUPFAM" id="SSF56954">
    <property type="entry name" value="Outer membrane efflux proteins (OEP)"/>
    <property type="match status" value="1"/>
</dbReference>
<accession>A0A7W6BIJ9</accession>
<keyword evidence="2 3" id="KW-0449">Lipoprotein</keyword>
<proteinExistence type="inferred from homology"/>
<comment type="subcellular location">
    <subcellularLocation>
        <location evidence="2">Cell membrane</location>
        <topology evidence="2">Lipid-anchor</topology>
    </subcellularLocation>
</comment>
<dbReference type="EMBL" id="JACIDT010000014">
    <property type="protein sequence ID" value="MBB3927661.1"/>
    <property type="molecule type" value="Genomic_DNA"/>
</dbReference>
<organism evidence="3 4">
    <name type="scientific">Sphingobium jiangsuense</name>
    <dbReference type="NCBI Taxonomy" id="870476"/>
    <lineage>
        <taxon>Bacteria</taxon>
        <taxon>Pseudomonadati</taxon>
        <taxon>Pseudomonadota</taxon>
        <taxon>Alphaproteobacteria</taxon>
        <taxon>Sphingomonadales</taxon>
        <taxon>Sphingomonadaceae</taxon>
        <taxon>Sphingobium</taxon>
    </lineage>
</organism>
<dbReference type="PANTHER" id="PTHR30203">
    <property type="entry name" value="OUTER MEMBRANE CATION EFFLUX PROTEIN"/>
    <property type="match status" value="1"/>
</dbReference>
<name>A0A7W6BIJ9_9SPHN</name>
<dbReference type="AlphaFoldDB" id="A0A7W6BIJ9"/>
<evidence type="ECO:0000313" key="3">
    <source>
        <dbReference type="EMBL" id="MBB3927661.1"/>
    </source>
</evidence>
<keyword evidence="2" id="KW-0472">Membrane</keyword>
<dbReference type="InterPro" id="IPR003423">
    <property type="entry name" value="OMP_efflux"/>
</dbReference>
<keyword evidence="4" id="KW-1185">Reference proteome</keyword>
<dbReference type="Pfam" id="PF02321">
    <property type="entry name" value="OEP"/>
    <property type="match status" value="2"/>
</dbReference>
<gene>
    <name evidence="3" type="ORF">GGR43_003394</name>
</gene>
<dbReference type="Gene3D" id="2.20.200.10">
    <property type="entry name" value="Outer membrane efflux proteins (OEP)"/>
    <property type="match status" value="1"/>
</dbReference>
<evidence type="ECO:0000256" key="1">
    <source>
        <dbReference type="ARBA" id="ARBA00007613"/>
    </source>
</evidence>
<dbReference type="NCBIfam" id="TIGR01845">
    <property type="entry name" value="outer_NodT"/>
    <property type="match status" value="1"/>
</dbReference>
<dbReference type="Proteomes" id="UP000571950">
    <property type="component" value="Unassembled WGS sequence"/>
</dbReference>
<keyword evidence="2" id="KW-1134">Transmembrane beta strand</keyword>
<dbReference type="GO" id="GO:0005886">
    <property type="term" value="C:plasma membrane"/>
    <property type="evidence" value="ECO:0007669"/>
    <property type="project" value="UniProtKB-SubCell"/>
</dbReference>
<dbReference type="RefSeq" id="WP_188073131.1">
    <property type="nucleotide sequence ID" value="NZ_JACIDT010000014.1"/>
</dbReference>
<evidence type="ECO:0000313" key="4">
    <source>
        <dbReference type="Proteomes" id="UP000571950"/>
    </source>
</evidence>
<dbReference type="PROSITE" id="PS51257">
    <property type="entry name" value="PROKAR_LIPOPROTEIN"/>
    <property type="match status" value="1"/>
</dbReference>
<protein>
    <submittedName>
        <fullName evidence="3">NodT family efflux transporter outer membrane factor (OMF) lipoprotein</fullName>
    </submittedName>
</protein>
<comment type="caution">
    <text evidence="3">The sequence shown here is derived from an EMBL/GenBank/DDBJ whole genome shotgun (WGS) entry which is preliminary data.</text>
</comment>
<reference evidence="3 4" key="1">
    <citation type="submission" date="2020-08" db="EMBL/GenBank/DDBJ databases">
        <title>Genomic Encyclopedia of Type Strains, Phase IV (KMG-IV): sequencing the most valuable type-strain genomes for metagenomic binning, comparative biology and taxonomic classification.</title>
        <authorList>
            <person name="Goeker M."/>
        </authorList>
    </citation>
    <scope>NUCLEOTIDE SEQUENCE [LARGE SCALE GENOMIC DNA]</scope>
    <source>
        <strain evidence="3 4">DSM 26189</strain>
    </source>
</reference>
<comment type="similarity">
    <text evidence="1 2">Belongs to the outer membrane factor (OMF) (TC 1.B.17) family.</text>
</comment>
<dbReference type="GO" id="GO:0015562">
    <property type="term" value="F:efflux transmembrane transporter activity"/>
    <property type="evidence" value="ECO:0007669"/>
    <property type="project" value="InterPro"/>
</dbReference>
<evidence type="ECO:0000256" key="2">
    <source>
        <dbReference type="RuleBase" id="RU362097"/>
    </source>
</evidence>
<keyword evidence="2" id="KW-0812">Transmembrane</keyword>
<dbReference type="PANTHER" id="PTHR30203:SF25">
    <property type="entry name" value="OUTER MEMBRANE PROTEIN-RELATED"/>
    <property type="match status" value="1"/>
</dbReference>